<dbReference type="GO" id="GO:0008270">
    <property type="term" value="F:zinc ion binding"/>
    <property type="evidence" value="ECO:0007669"/>
    <property type="project" value="UniProtKB-KW"/>
</dbReference>
<dbReference type="Proteomes" id="UP000467841">
    <property type="component" value="Unassembled WGS sequence"/>
</dbReference>
<keyword evidence="1" id="KW-0863">Zinc-finger</keyword>
<evidence type="ECO:0000256" key="1">
    <source>
        <dbReference type="PROSITE-ProRule" id="PRU00047"/>
    </source>
</evidence>
<keyword evidence="1" id="KW-0862">Zinc</keyword>
<proteinExistence type="predicted"/>
<dbReference type="GO" id="GO:0003676">
    <property type="term" value="F:nucleic acid binding"/>
    <property type="evidence" value="ECO:0007669"/>
    <property type="project" value="InterPro"/>
</dbReference>
<dbReference type="EMBL" id="CACVBM020001412">
    <property type="protein sequence ID" value="CAA7049324.1"/>
    <property type="molecule type" value="Genomic_DNA"/>
</dbReference>
<evidence type="ECO:0000313" key="4">
    <source>
        <dbReference type="EMBL" id="CAA7049324.1"/>
    </source>
</evidence>
<dbReference type="Pfam" id="PF14223">
    <property type="entry name" value="Retrotran_gag_2"/>
    <property type="match status" value="1"/>
</dbReference>
<dbReference type="PANTHER" id="PTHR47592:SF27">
    <property type="entry name" value="OS08G0421700 PROTEIN"/>
    <property type="match status" value="1"/>
</dbReference>
<gene>
    <name evidence="4" type="ORF">MERR_LOCUS36559</name>
</gene>
<reference evidence="4" key="1">
    <citation type="submission" date="2020-01" db="EMBL/GenBank/DDBJ databases">
        <authorList>
            <person name="Mishra B."/>
        </authorList>
    </citation>
    <scope>NUCLEOTIDE SEQUENCE [LARGE SCALE GENOMIC DNA]</scope>
</reference>
<accession>A0A6D2KC82</accession>
<name>A0A6D2KC82_9BRAS</name>
<dbReference type="InterPro" id="IPR001878">
    <property type="entry name" value="Znf_CCHC"/>
</dbReference>
<dbReference type="AlphaFoldDB" id="A0A6D2KC82"/>
<dbReference type="PROSITE" id="PS50158">
    <property type="entry name" value="ZF_CCHC"/>
    <property type="match status" value="1"/>
</dbReference>
<keyword evidence="5" id="KW-1185">Reference proteome</keyword>
<evidence type="ECO:0000313" key="5">
    <source>
        <dbReference type="Proteomes" id="UP000467841"/>
    </source>
</evidence>
<dbReference type="PANTHER" id="PTHR47592">
    <property type="entry name" value="PBF68 PROTEIN"/>
    <property type="match status" value="1"/>
</dbReference>
<feature type="domain" description="CCHC-type" evidence="3">
    <location>
        <begin position="197"/>
        <end position="213"/>
    </location>
</feature>
<feature type="region of interest" description="Disordered" evidence="2">
    <location>
        <begin position="168"/>
        <end position="188"/>
    </location>
</feature>
<evidence type="ECO:0000259" key="3">
    <source>
        <dbReference type="PROSITE" id="PS50158"/>
    </source>
</evidence>
<evidence type="ECO:0000256" key="2">
    <source>
        <dbReference type="SAM" id="MobiDB-lite"/>
    </source>
</evidence>
<sequence>MTIDNQVGLDGQNMVAPIDGTIGGGALGNGNGLSESTPQFGSGQPLTNPSMPGASDFLCKGWILSRLIDPLYNVYCEAKTSKQLWLALEKKYKSEDAGCQKYATAKFLNFKMVDSKPIMEQVEALQLITHEIAAEGMSICEIFTLRVESQNREADAVLTRTNDVNLAEQKRNGKGKVPPKPSTSFKKQGQPYKFAGKCHKCGKVGHKVDVCRQKAGPSEDKGKSQAYLTEADCALWSQKSTMLRTTQGSGGTTQVPLSTSAMIGTCLVPIRNATMENAY</sequence>
<organism evidence="4 5">
    <name type="scientific">Microthlaspi erraticum</name>
    <dbReference type="NCBI Taxonomy" id="1685480"/>
    <lineage>
        <taxon>Eukaryota</taxon>
        <taxon>Viridiplantae</taxon>
        <taxon>Streptophyta</taxon>
        <taxon>Embryophyta</taxon>
        <taxon>Tracheophyta</taxon>
        <taxon>Spermatophyta</taxon>
        <taxon>Magnoliopsida</taxon>
        <taxon>eudicotyledons</taxon>
        <taxon>Gunneridae</taxon>
        <taxon>Pentapetalae</taxon>
        <taxon>rosids</taxon>
        <taxon>malvids</taxon>
        <taxon>Brassicales</taxon>
        <taxon>Brassicaceae</taxon>
        <taxon>Coluteocarpeae</taxon>
        <taxon>Microthlaspi</taxon>
    </lineage>
</organism>
<dbReference type="OrthoDB" id="1651011at2759"/>
<comment type="caution">
    <text evidence="4">The sequence shown here is derived from an EMBL/GenBank/DDBJ whole genome shotgun (WGS) entry which is preliminary data.</text>
</comment>
<keyword evidence="1" id="KW-0479">Metal-binding</keyword>
<protein>
    <recommendedName>
        <fullName evidence="3">CCHC-type domain-containing protein</fullName>
    </recommendedName>
</protein>